<dbReference type="PANTHER" id="PTHR43227:SF8">
    <property type="entry name" value="DIACETYLCHITOBIOSE UPTAKE SYSTEM PERMEASE PROTEIN DASB"/>
    <property type="match status" value="1"/>
</dbReference>
<evidence type="ECO:0000256" key="7">
    <source>
        <dbReference type="RuleBase" id="RU363032"/>
    </source>
</evidence>
<keyword evidence="3" id="KW-1003">Cell membrane</keyword>
<feature type="transmembrane region" description="Helical" evidence="7">
    <location>
        <begin position="120"/>
        <end position="140"/>
    </location>
</feature>
<keyword evidence="5 7" id="KW-1133">Transmembrane helix</keyword>
<keyword evidence="4 7" id="KW-0812">Transmembrane</keyword>
<dbReference type="PANTHER" id="PTHR43227">
    <property type="entry name" value="BLL4140 PROTEIN"/>
    <property type="match status" value="1"/>
</dbReference>
<evidence type="ECO:0000256" key="4">
    <source>
        <dbReference type="ARBA" id="ARBA00022692"/>
    </source>
</evidence>
<evidence type="ECO:0000256" key="6">
    <source>
        <dbReference type="ARBA" id="ARBA00023136"/>
    </source>
</evidence>
<sequence>MQKVVPSAHAARRVPARGAWSQRLQPYFYVVPAALFVTLFMLYPMVSTLWQSVTDANGLNAPRFVGLANYRAFLADPNTLNALRNSLLWVVGAVTLPVGLGFAFALLLERLPGAALFKSSVFLPYTISGTVAAILFGYVLDANNGLLNLLLQWLGLGSLTHRWLFESPQNTWSMIAAYTWQATGTNLMIFLIGLQGLPNEPLEAAKIDGASGWTYTRRILIPMLSPFITINVLMAAINGFKTFDLIWVMTQGGPARTSETLAVTMYRESFALFHQGYGAAIAVVISVIALVFSYSYLRTTFRQEAS</sequence>
<keyword evidence="2 7" id="KW-0813">Transport</keyword>
<dbReference type="InterPro" id="IPR000515">
    <property type="entry name" value="MetI-like"/>
</dbReference>
<dbReference type="EMBL" id="JBHRZG010000012">
    <property type="protein sequence ID" value="MFC3833668.1"/>
    <property type="molecule type" value="Genomic_DNA"/>
</dbReference>
<comment type="caution">
    <text evidence="9">The sequence shown here is derived from an EMBL/GenBank/DDBJ whole genome shotgun (WGS) entry which is preliminary data.</text>
</comment>
<gene>
    <name evidence="9" type="ORF">ACFOSB_12450</name>
</gene>
<dbReference type="Proteomes" id="UP001595803">
    <property type="component" value="Unassembled WGS sequence"/>
</dbReference>
<keyword evidence="10" id="KW-1185">Reference proteome</keyword>
<evidence type="ECO:0000313" key="9">
    <source>
        <dbReference type="EMBL" id="MFC3833668.1"/>
    </source>
</evidence>
<keyword evidence="6 7" id="KW-0472">Membrane</keyword>
<comment type="similarity">
    <text evidence="7">Belongs to the binding-protein-dependent transport system permease family.</text>
</comment>
<proteinExistence type="inferred from homology"/>
<evidence type="ECO:0000256" key="1">
    <source>
        <dbReference type="ARBA" id="ARBA00004651"/>
    </source>
</evidence>
<feature type="transmembrane region" description="Helical" evidence="7">
    <location>
        <begin position="87"/>
        <end position="108"/>
    </location>
</feature>
<protein>
    <submittedName>
        <fullName evidence="9">Carbohydrate ABC transporter permease</fullName>
    </submittedName>
</protein>
<dbReference type="CDD" id="cd06261">
    <property type="entry name" value="TM_PBP2"/>
    <property type="match status" value="1"/>
</dbReference>
<feature type="transmembrane region" description="Helical" evidence="7">
    <location>
        <begin position="219"/>
        <end position="240"/>
    </location>
</feature>
<comment type="subcellular location">
    <subcellularLocation>
        <location evidence="1 7">Cell membrane</location>
        <topology evidence="1 7">Multi-pass membrane protein</topology>
    </subcellularLocation>
</comment>
<dbReference type="Pfam" id="PF00528">
    <property type="entry name" value="BPD_transp_1"/>
    <property type="match status" value="1"/>
</dbReference>
<feature type="transmembrane region" description="Helical" evidence="7">
    <location>
        <begin position="277"/>
        <end position="297"/>
    </location>
</feature>
<accession>A0ABV7ZBG9</accession>
<organism evidence="9 10">
    <name type="scientific">Deinococcus rufus</name>
    <dbReference type="NCBI Taxonomy" id="2136097"/>
    <lineage>
        <taxon>Bacteria</taxon>
        <taxon>Thermotogati</taxon>
        <taxon>Deinococcota</taxon>
        <taxon>Deinococci</taxon>
        <taxon>Deinococcales</taxon>
        <taxon>Deinococcaceae</taxon>
        <taxon>Deinococcus</taxon>
    </lineage>
</organism>
<feature type="transmembrane region" description="Helical" evidence="7">
    <location>
        <begin position="27"/>
        <end position="46"/>
    </location>
</feature>
<dbReference type="PROSITE" id="PS50928">
    <property type="entry name" value="ABC_TM1"/>
    <property type="match status" value="1"/>
</dbReference>
<evidence type="ECO:0000256" key="3">
    <source>
        <dbReference type="ARBA" id="ARBA00022475"/>
    </source>
</evidence>
<evidence type="ECO:0000256" key="2">
    <source>
        <dbReference type="ARBA" id="ARBA00022448"/>
    </source>
</evidence>
<dbReference type="SUPFAM" id="SSF160964">
    <property type="entry name" value="MalF N-terminal region-like"/>
    <property type="match status" value="1"/>
</dbReference>
<dbReference type="SUPFAM" id="SSF161098">
    <property type="entry name" value="MetI-like"/>
    <property type="match status" value="1"/>
</dbReference>
<evidence type="ECO:0000259" key="8">
    <source>
        <dbReference type="PROSITE" id="PS50928"/>
    </source>
</evidence>
<name>A0ABV7ZBG9_9DEIO</name>
<evidence type="ECO:0000313" key="10">
    <source>
        <dbReference type="Proteomes" id="UP001595803"/>
    </source>
</evidence>
<dbReference type="Gene3D" id="1.10.3720.10">
    <property type="entry name" value="MetI-like"/>
    <property type="match status" value="1"/>
</dbReference>
<evidence type="ECO:0000256" key="5">
    <source>
        <dbReference type="ARBA" id="ARBA00022989"/>
    </source>
</evidence>
<dbReference type="InterPro" id="IPR035906">
    <property type="entry name" value="MetI-like_sf"/>
</dbReference>
<dbReference type="InterPro" id="IPR050809">
    <property type="entry name" value="UgpAE/MalFG_permease"/>
</dbReference>
<feature type="domain" description="ABC transmembrane type-1" evidence="8">
    <location>
        <begin position="83"/>
        <end position="296"/>
    </location>
</feature>
<reference evidence="10" key="1">
    <citation type="journal article" date="2019" name="Int. J. Syst. Evol. Microbiol.">
        <title>The Global Catalogue of Microorganisms (GCM) 10K type strain sequencing project: providing services to taxonomists for standard genome sequencing and annotation.</title>
        <authorList>
            <consortium name="The Broad Institute Genomics Platform"/>
            <consortium name="The Broad Institute Genome Sequencing Center for Infectious Disease"/>
            <person name="Wu L."/>
            <person name="Ma J."/>
        </authorList>
    </citation>
    <scope>NUCLEOTIDE SEQUENCE [LARGE SCALE GENOMIC DNA]</scope>
    <source>
        <strain evidence="10">CCTCC AB 2017081</strain>
    </source>
</reference>
<dbReference type="RefSeq" id="WP_322474892.1">
    <property type="nucleotide sequence ID" value="NZ_JBHRZG010000012.1"/>
</dbReference>